<keyword evidence="2" id="KW-1185">Reference proteome</keyword>
<sequence>MVGAGCLDPIAVPAACSANYVSLLFNCANTCGTCCVPTTTSTTTTTTAAPGAPTTTTTPQSPGGKNDYNHFAQ</sequence>
<feature type="compositionally biased region" description="Low complexity" evidence="1">
    <location>
        <begin position="41"/>
        <end position="58"/>
    </location>
</feature>
<dbReference type="Proteomes" id="UP000887540">
    <property type="component" value="Unplaced"/>
</dbReference>
<evidence type="ECO:0000256" key="1">
    <source>
        <dbReference type="SAM" id="MobiDB-lite"/>
    </source>
</evidence>
<evidence type="ECO:0000313" key="3">
    <source>
        <dbReference type="WBParaSite" id="ACRNAN_scaffold5222.g7552.t1"/>
    </source>
</evidence>
<feature type="region of interest" description="Disordered" evidence="1">
    <location>
        <begin position="41"/>
        <end position="73"/>
    </location>
</feature>
<dbReference type="WBParaSite" id="ACRNAN_scaffold5222.g7552.t1">
    <property type="protein sequence ID" value="ACRNAN_scaffold5222.g7552.t1"/>
    <property type="gene ID" value="ACRNAN_scaffold5222.g7552"/>
</dbReference>
<organism evidence="2 3">
    <name type="scientific">Acrobeloides nanus</name>
    <dbReference type="NCBI Taxonomy" id="290746"/>
    <lineage>
        <taxon>Eukaryota</taxon>
        <taxon>Metazoa</taxon>
        <taxon>Ecdysozoa</taxon>
        <taxon>Nematoda</taxon>
        <taxon>Chromadorea</taxon>
        <taxon>Rhabditida</taxon>
        <taxon>Tylenchina</taxon>
        <taxon>Cephalobomorpha</taxon>
        <taxon>Cephaloboidea</taxon>
        <taxon>Cephalobidae</taxon>
        <taxon>Acrobeloides</taxon>
    </lineage>
</organism>
<accession>A0A914E226</accession>
<name>A0A914E226_9BILA</name>
<proteinExistence type="predicted"/>
<reference evidence="3" key="1">
    <citation type="submission" date="2022-11" db="UniProtKB">
        <authorList>
            <consortium name="WormBaseParasite"/>
        </authorList>
    </citation>
    <scope>IDENTIFICATION</scope>
</reference>
<dbReference type="AlphaFoldDB" id="A0A914E226"/>
<protein>
    <submittedName>
        <fullName evidence="3">ShKT domain-containing protein</fullName>
    </submittedName>
</protein>
<evidence type="ECO:0000313" key="2">
    <source>
        <dbReference type="Proteomes" id="UP000887540"/>
    </source>
</evidence>